<keyword evidence="2" id="KW-0813">Transport</keyword>
<evidence type="ECO:0000256" key="3">
    <source>
        <dbReference type="ARBA" id="ARBA00022692"/>
    </source>
</evidence>
<evidence type="ECO:0000313" key="11">
    <source>
        <dbReference type="EMBL" id="EKM76466.1"/>
    </source>
</evidence>
<feature type="transmembrane region" description="Helical" evidence="9">
    <location>
        <begin position="294"/>
        <end position="314"/>
    </location>
</feature>
<evidence type="ECO:0000256" key="2">
    <source>
        <dbReference type="ARBA" id="ARBA00022448"/>
    </source>
</evidence>
<keyword evidence="4 9" id="KW-1133">Transmembrane helix</keyword>
<dbReference type="Gene3D" id="1.10.287.70">
    <property type="match status" value="1"/>
</dbReference>
<dbReference type="AlphaFoldDB" id="K5WMB5"/>
<dbReference type="OrthoDB" id="297496at2759"/>
<evidence type="ECO:0000256" key="1">
    <source>
        <dbReference type="ARBA" id="ARBA00004141"/>
    </source>
</evidence>
<dbReference type="Pfam" id="PF07885">
    <property type="entry name" value="Ion_trans_2"/>
    <property type="match status" value="1"/>
</dbReference>
<evidence type="ECO:0000259" key="10">
    <source>
        <dbReference type="Pfam" id="PF07885"/>
    </source>
</evidence>
<evidence type="ECO:0000256" key="7">
    <source>
        <dbReference type="ARBA" id="ARBA00023303"/>
    </source>
</evidence>
<keyword evidence="7" id="KW-0407">Ion channel</keyword>
<keyword evidence="12" id="KW-1185">Reference proteome</keyword>
<feature type="compositionally biased region" description="Low complexity" evidence="8">
    <location>
        <begin position="32"/>
        <end position="44"/>
    </location>
</feature>
<dbReference type="GeneID" id="18827404"/>
<dbReference type="RefSeq" id="XP_007332909.1">
    <property type="nucleotide sequence ID" value="XM_007332847.1"/>
</dbReference>
<protein>
    <recommendedName>
        <fullName evidence="10">Potassium channel domain-containing protein</fullName>
    </recommendedName>
</protein>
<dbReference type="Proteomes" id="UP000008493">
    <property type="component" value="Unassembled WGS sequence"/>
</dbReference>
<dbReference type="GO" id="GO:0015271">
    <property type="term" value="F:outward rectifier potassium channel activity"/>
    <property type="evidence" value="ECO:0007669"/>
    <property type="project" value="TreeGrafter"/>
</dbReference>
<dbReference type="InterPro" id="IPR003280">
    <property type="entry name" value="2pore_dom_K_chnl"/>
</dbReference>
<feature type="compositionally biased region" description="Basic and acidic residues" evidence="8">
    <location>
        <begin position="61"/>
        <end position="78"/>
    </location>
</feature>
<accession>K5WMB5</accession>
<dbReference type="eggNOG" id="KOG1418">
    <property type="taxonomic scope" value="Eukaryota"/>
</dbReference>
<keyword evidence="3 9" id="KW-0812">Transmembrane</keyword>
<gene>
    <name evidence="11" type="ORF">AGABI1DRAFT_131293</name>
</gene>
<dbReference type="GO" id="GO:0030322">
    <property type="term" value="P:stabilization of membrane potential"/>
    <property type="evidence" value="ECO:0007669"/>
    <property type="project" value="TreeGrafter"/>
</dbReference>
<evidence type="ECO:0000256" key="5">
    <source>
        <dbReference type="ARBA" id="ARBA00023065"/>
    </source>
</evidence>
<feature type="transmembrane region" description="Helical" evidence="9">
    <location>
        <begin position="269"/>
        <end position="287"/>
    </location>
</feature>
<sequence>MVLPAVFSLFFPWRSRLPNRLIRRPENDIEVSSPGAPISPSSSPHDANGKEIFTTHSNSSFRRDRDQAPASPDHHEQPDNSNANIRSLPLISSIFVPFSILLAVPGLTDHWYIRTNDQHQILDFEPNPLYLRVMLGFSMAFAVIANLCLLVRLFEKMVRWMTIICIILLTLHDILDISVITIFTIKTQVDDGFILGQAFWATLCSTIAAFMINITLVLDYLRTSGAERDESGLTKKQRTLAINMIGLLCYIAFGAAIHLALISLSYIDALYFTVVSILTVGLGDITPHTPGARIFTSLYTAAGIVIIAINIGLIRESLLEVIRHNMYARIHRRRKRRIKYRWEIALKWRLEHAGLPIWIPISKEEEREEEEAEAEAEEYHHYSGATGPTGKWRNWRPLNAIWLHTLGGLRNLKTRCSYKKRHMRLNLRGLSDAQLQAAAMEAGAPLQELLPAYFHSRTHHEVYGYVGGEQAMRTTPTHYRMGMMITLLGDFAYSFTMGQHGSSRRIKDDYPGQLDNADDDSGGDGLALDEPQMEERRHFVARIVAALACTQLSRKIIRNRSARPFFRPQKAGPTGYRFIFVSLLSLRSDMVGKYFFSGISEAPYDFHKGDPVPKTAAGRSIFVGWALCGVGTMTILISLLADRYTEEYKRIISDTQSMKPEGLPPTKRTQDTTRMTIVPPTPPIMRNHDDAVFGNQELLSRVDTLKELIVDEGLFREGKLLHTLESELQNMLSHIRLSRRKSSNGEHLWDET</sequence>
<keyword evidence="6 9" id="KW-0472">Membrane</keyword>
<feature type="transmembrane region" description="Helical" evidence="9">
    <location>
        <begin position="241"/>
        <end position="263"/>
    </location>
</feature>
<dbReference type="KEGG" id="abp:AGABI1DRAFT131293"/>
<evidence type="ECO:0000256" key="8">
    <source>
        <dbReference type="SAM" id="MobiDB-lite"/>
    </source>
</evidence>
<dbReference type="GO" id="GO:0005886">
    <property type="term" value="C:plasma membrane"/>
    <property type="evidence" value="ECO:0007669"/>
    <property type="project" value="TreeGrafter"/>
</dbReference>
<keyword evidence="5" id="KW-0406">Ion transport</keyword>
<dbReference type="InterPro" id="IPR013099">
    <property type="entry name" value="K_chnl_dom"/>
</dbReference>
<name>K5WMB5_AGABU</name>
<feature type="region of interest" description="Disordered" evidence="8">
    <location>
        <begin position="28"/>
        <end position="82"/>
    </location>
</feature>
<evidence type="ECO:0000313" key="12">
    <source>
        <dbReference type="Proteomes" id="UP000008493"/>
    </source>
</evidence>
<organism evidence="11 12">
    <name type="scientific">Agaricus bisporus var. burnettii (strain JB137-S8 / ATCC MYA-4627 / FGSC 10392)</name>
    <name type="common">White button mushroom</name>
    <dbReference type="NCBI Taxonomy" id="597362"/>
    <lineage>
        <taxon>Eukaryota</taxon>
        <taxon>Fungi</taxon>
        <taxon>Dikarya</taxon>
        <taxon>Basidiomycota</taxon>
        <taxon>Agaricomycotina</taxon>
        <taxon>Agaricomycetes</taxon>
        <taxon>Agaricomycetidae</taxon>
        <taxon>Agaricales</taxon>
        <taxon>Agaricineae</taxon>
        <taxon>Agaricaceae</taxon>
        <taxon>Agaricus</taxon>
    </lineage>
</organism>
<evidence type="ECO:0000256" key="6">
    <source>
        <dbReference type="ARBA" id="ARBA00023136"/>
    </source>
</evidence>
<feature type="region of interest" description="Disordered" evidence="8">
    <location>
        <begin position="503"/>
        <end position="528"/>
    </location>
</feature>
<evidence type="ECO:0000256" key="9">
    <source>
        <dbReference type="SAM" id="Phobius"/>
    </source>
</evidence>
<dbReference type="GO" id="GO:0022841">
    <property type="term" value="F:potassium ion leak channel activity"/>
    <property type="evidence" value="ECO:0007669"/>
    <property type="project" value="TreeGrafter"/>
</dbReference>
<proteinExistence type="predicted"/>
<dbReference type="EMBL" id="JH971402">
    <property type="protein sequence ID" value="EKM76466.1"/>
    <property type="molecule type" value="Genomic_DNA"/>
</dbReference>
<dbReference type="PANTHER" id="PTHR11003">
    <property type="entry name" value="POTASSIUM CHANNEL, SUBFAMILY K"/>
    <property type="match status" value="1"/>
</dbReference>
<feature type="transmembrane region" description="Helical" evidence="9">
    <location>
        <begin position="133"/>
        <end position="154"/>
    </location>
</feature>
<feature type="transmembrane region" description="Helical" evidence="9">
    <location>
        <begin position="616"/>
        <end position="641"/>
    </location>
</feature>
<dbReference type="PANTHER" id="PTHR11003:SF291">
    <property type="entry name" value="IP11374P"/>
    <property type="match status" value="1"/>
</dbReference>
<feature type="transmembrane region" description="Helical" evidence="9">
    <location>
        <begin position="90"/>
        <end position="113"/>
    </location>
</feature>
<dbReference type="InParanoid" id="K5WMB5"/>
<feature type="transmembrane region" description="Helical" evidence="9">
    <location>
        <begin position="197"/>
        <end position="221"/>
    </location>
</feature>
<reference evidence="12" key="1">
    <citation type="journal article" date="2012" name="Proc. Natl. Acad. Sci. U.S.A.">
        <title>Genome sequence of the button mushroom Agaricus bisporus reveals mechanisms governing adaptation to a humic-rich ecological niche.</title>
        <authorList>
            <person name="Morin E."/>
            <person name="Kohler A."/>
            <person name="Baker A.R."/>
            <person name="Foulongne-Oriol M."/>
            <person name="Lombard V."/>
            <person name="Nagy L.G."/>
            <person name="Ohm R.A."/>
            <person name="Patyshakuliyeva A."/>
            <person name="Brun A."/>
            <person name="Aerts A.L."/>
            <person name="Bailey A.M."/>
            <person name="Billette C."/>
            <person name="Coutinho P.M."/>
            <person name="Deakin G."/>
            <person name="Doddapaneni H."/>
            <person name="Floudas D."/>
            <person name="Grimwood J."/>
            <person name="Hilden K."/>
            <person name="Kuees U."/>
            <person name="LaButti K.M."/>
            <person name="Lapidus A."/>
            <person name="Lindquist E.A."/>
            <person name="Lucas S.M."/>
            <person name="Murat C."/>
            <person name="Riley R.W."/>
            <person name="Salamov A.A."/>
            <person name="Schmutz J."/>
            <person name="Subramanian V."/>
            <person name="Woesten H.A.B."/>
            <person name="Xu J."/>
            <person name="Eastwood D.C."/>
            <person name="Foster G.D."/>
            <person name="Sonnenberg A.S."/>
            <person name="Cullen D."/>
            <person name="de Vries R.P."/>
            <person name="Lundell T."/>
            <person name="Hibbett D.S."/>
            <person name="Henrissat B."/>
            <person name="Burton K.S."/>
            <person name="Kerrigan R.W."/>
            <person name="Challen M.P."/>
            <person name="Grigoriev I.V."/>
            <person name="Martin F."/>
        </authorList>
    </citation>
    <scope>NUCLEOTIDE SEQUENCE [LARGE SCALE GENOMIC DNA]</scope>
    <source>
        <strain evidence="12">JB137-S8 / ATCC MYA-4627 / FGSC 10392</strain>
    </source>
</reference>
<dbReference type="HOGENOM" id="CLU_382147_0_0_1"/>
<comment type="subcellular location">
    <subcellularLocation>
        <location evidence="1">Membrane</location>
        <topology evidence="1">Multi-pass membrane protein</topology>
    </subcellularLocation>
</comment>
<feature type="transmembrane region" description="Helical" evidence="9">
    <location>
        <begin position="161"/>
        <end position="185"/>
    </location>
</feature>
<dbReference type="SUPFAM" id="SSF81324">
    <property type="entry name" value="Voltage-gated potassium channels"/>
    <property type="match status" value="2"/>
</dbReference>
<feature type="domain" description="Potassium channel" evidence="10">
    <location>
        <begin position="247"/>
        <end position="316"/>
    </location>
</feature>
<dbReference type="OMA" id="HSRTHHE"/>
<evidence type="ECO:0000256" key="4">
    <source>
        <dbReference type="ARBA" id="ARBA00022989"/>
    </source>
</evidence>